<evidence type="ECO:0000313" key="3">
    <source>
        <dbReference type="Proteomes" id="UP000292052"/>
    </source>
</evidence>
<name>A0A482W5E4_ASBVE</name>
<organism evidence="2 3">
    <name type="scientific">Asbolus verrucosus</name>
    <name type="common">Desert ironclad beetle</name>
    <dbReference type="NCBI Taxonomy" id="1661398"/>
    <lineage>
        <taxon>Eukaryota</taxon>
        <taxon>Metazoa</taxon>
        <taxon>Ecdysozoa</taxon>
        <taxon>Arthropoda</taxon>
        <taxon>Hexapoda</taxon>
        <taxon>Insecta</taxon>
        <taxon>Pterygota</taxon>
        <taxon>Neoptera</taxon>
        <taxon>Endopterygota</taxon>
        <taxon>Coleoptera</taxon>
        <taxon>Polyphaga</taxon>
        <taxon>Cucujiformia</taxon>
        <taxon>Tenebrionidae</taxon>
        <taxon>Pimeliinae</taxon>
        <taxon>Asbolus</taxon>
    </lineage>
</organism>
<evidence type="ECO:0000256" key="1">
    <source>
        <dbReference type="SAM" id="SignalP"/>
    </source>
</evidence>
<dbReference type="EMBL" id="QDEB01026786">
    <property type="protein sequence ID" value="RZC40351.1"/>
    <property type="molecule type" value="Genomic_DNA"/>
</dbReference>
<protein>
    <submittedName>
        <fullName evidence="2">Uncharacterized protein</fullName>
    </submittedName>
</protein>
<feature type="chain" id="PRO_5019738908" evidence="1">
    <location>
        <begin position="27"/>
        <end position="62"/>
    </location>
</feature>
<keyword evidence="3" id="KW-1185">Reference proteome</keyword>
<gene>
    <name evidence="2" type="ORF">BDFB_003591</name>
</gene>
<dbReference type="AlphaFoldDB" id="A0A482W5E4"/>
<feature type="signal peptide" evidence="1">
    <location>
        <begin position="1"/>
        <end position="26"/>
    </location>
</feature>
<comment type="caution">
    <text evidence="2">The sequence shown here is derived from an EMBL/GenBank/DDBJ whole genome shotgun (WGS) entry which is preliminary data.</text>
</comment>
<dbReference type="Proteomes" id="UP000292052">
    <property type="component" value="Unassembled WGS sequence"/>
</dbReference>
<proteinExistence type="predicted"/>
<sequence length="62" mass="7115">MKNGHILCKSALKNFGNVLLLTLLLSLEKLEEKEYRWRTAEVVEEVRGLMEATPSKSIRKLS</sequence>
<reference evidence="2 3" key="1">
    <citation type="submission" date="2017-03" db="EMBL/GenBank/DDBJ databases">
        <title>Genome of the blue death feigning beetle - Asbolus verrucosus.</title>
        <authorList>
            <person name="Rider S.D."/>
        </authorList>
    </citation>
    <scope>NUCLEOTIDE SEQUENCE [LARGE SCALE GENOMIC DNA]</scope>
    <source>
        <strain evidence="2">Butters</strain>
        <tissue evidence="2">Head and leg muscle</tissue>
    </source>
</reference>
<evidence type="ECO:0000313" key="2">
    <source>
        <dbReference type="EMBL" id="RZC40351.1"/>
    </source>
</evidence>
<keyword evidence="1" id="KW-0732">Signal</keyword>
<accession>A0A482W5E4</accession>